<dbReference type="Proteomes" id="UP001367508">
    <property type="component" value="Unassembled WGS sequence"/>
</dbReference>
<reference evidence="1 2" key="1">
    <citation type="submission" date="2024-01" db="EMBL/GenBank/DDBJ databases">
        <title>The genomes of 5 underutilized Papilionoideae crops provide insights into root nodulation and disease resistanc.</title>
        <authorList>
            <person name="Jiang F."/>
        </authorList>
    </citation>
    <scope>NUCLEOTIDE SEQUENCE [LARGE SCALE GENOMIC DNA]</scope>
    <source>
        <strain evidence="1">LVBAO_FW01</strain>
        <tissue evidence="1">Leaves</tissue>
    </source>
</reference>
<dbReference type="EMBL" id="JAYMYQ010000007">
    <property type="protein sequence ID" value="KAK7321138.1"/>
    <property type="molecule type" value="Genomic_DNA"/>
</dbReference>
<organism evidence="1 2">
    <name type="scientific">Canavalia gladiata</name>
    <name type="common">Sword bean</name>
    <name type="synonym">Dolichos gladiatus</name>
    <dbReference type="NCBI Taxonomy" id="3824"/>
    <lineage>
        <taxon>Eukaryota</taxon>
        <taxon>Viridiplantae</taxon>
        <taxon>Streptophyta</taxon>
        <taxon>Embryophyta</taxon>
        <taxon>Tracheophyta</taxon>
        <taxon>Spermatophyta</taxon>
        <taxon>Magnoliopsida</taxon>
        <taxon>eudicotyledons</taxon>
        <taxon>Gunneridae</taxon>
        <taxon>Pentapetalae</taxon>
        <taxon>rosids</taxon>
        <taxon>fabids</taxon>
        <taxon>Fabales</taxon>
        <taxon>Fabaceae</taxon>
        <taxon>Papilionoideae</taxon>
        <taxon>50 kb inversion clade</taxon>
        <taxon>NPAAA clade</taxon>
        <taxon>indigoferoid/millettioid clade</taxon>
        <taxon>Phaseoleae</taxon>
        <taxon>Canavalia</taxon>
    </lineage>
</organism>
<comment type="caution">
    <text evidence="1">The sequence shown here is derived from an EMBL/GenBank/DDBJ whole genome shotgun (WGS) entry which is preliminary data.</text>
</comment>
<sequence>MDKRPVHLPGFMQFNLHLTNSVLTLHPDSVLLLARLDNILNNMNPPLVRLESDGLNIDDARDMFLNYADLHIFVSNLSLESLTVLMHDRSAVKNNSNLCLTLIHIWIRV</sequence>
<keyword evidence="2" id="KW-1185">Reference proteome</keyword>
<name>A0AAN9Q7Q3_CANGL</name>
<gene>
    <name evidence="1" type="ORF">VNO77_31446</name>
</gene>
<accession>A0AAN9Q7Q3</accession>
<proteinExistence type="predicted"/>
<dbReference type="AlphaFoldDB" id="A0AAN9Q7Q3"/>
<evidence type="ECO:0000313" key="2">
    <source>
        <dbReference type="Proteomes" id="UP001367508"/>
    </source>
</evidence>
<evidence type="ECO:0000313" key="1">
    <source>
        <dbReference type="EMBL" id="KAK7321138.1"/>
    </source>
</evidence>
<protein>
    <submittedName>
        <fullName evidence="1">Uncharacterized protein</fullName>
    </submittedName>
</protein>